<dbReference type="KEGG" id="sil:SPO0770"/>
<feature type="transmembrane region" description="Helical" evidence="1">
    <location>
        <begin position="145"/>
        <end position="163"/>
    </location>
</feature>
<feature type="transmembrane region" description="Helical" evidence="1">
    <location>
        <begin position="64"/>
        <end position="86"/>
    </location>
</feature>
<dbReference type="AlphaFoldDB" id="Q5LVD2"/>
<dbReference type="Proteomes" id="UP000001023">
    <property type="component" value="Chromosome"/>
</dbReference>
<dbReference type="InterPro" id="IPR009936">
    <property type="entry name" value="DUF1468"/>
</dbReference>
<dbReference type="HOGENOM" id="CLU_1524138_0_0_5"/>
<dbReference type="eggNOG" id="ENOG5032QWF">
    <property type="taxonomic scope" value="Bacteria"/>
</dbReference>
<proteinExistence type="predicted"/>
<keyword evidence="1" id="KW-0472">Membrane</keyword>
<feature type="transmembrane region" description="Helical" evidence="1">
    <location>
        <begin position="106"/>
        <end position="133"/>
    </location>
</feature>
<evidence type="ECO:0000256" key="1">
    <source>
        <dbReference type="SAM" id="Phobius"/>
    </source>
</evidence>
<evidence type="ECO:0000259" key="2">
    <source>
        <dbReference type="Pfam" id="PF07331"/>
    </source>
</evidence>
<reference evidence="3 4" key="1">
    <citation type="journal article" date="2004" name="Nature">
        <title>Genome sequence of Silicibacter pomeroyi reveals adaptations to the marine environment.</title>
        <authorList>
            <person name="Moran M.A."/>
            <person name="Buchan A."/>
            <person name="Gonzalez J.M."/>
            <person name="Heidelberg J.F."/>
            <person name="Whitman W.B."/>
            <person name="Kiene R.P."/>
            <person name="Henriksen J.R."/>
            <person name="King G.M."/>
            <person name="Belas R."/>
            <person name="Fuqua C."/>
            <person name="Brinkac L."/>
            <person name="Lewis M."/>
            <person name="Johri S."/>
            <person name="Weaver B."/>
            <person name="Pai G."/>
            <person name="Eisen J.A."/>
            <person name="Rahe E."/>
            <person name="Sheldon W.M."/>
            <person name="Ye W."/>
            <person name="Miller T.R."/>
            <person name="Carlton J."/>
            <person name="Rasko D.A."/>
            <person name="Paulsen I.T."/>
            <person name="Ren Q."/>
            <person name="Daugherty S.C."/>
            <person name="Deboy R.T."/>
            <person name="Dodson R.J."/>
            <person name="Durkin A.S."/>
            <person name="Madupu R."/>
            <person name="Nelson W.C."/>
            <person name="Sullivan S.A."/>
            <person name="Rosovitz M.J."/>
            <person name="Haft D.H."/>
            <person name="Selengut J."/>
            <person name="Ward N."/>
        </authorList>
    </citation>
    <scope>NUCLEOTIDE SEQUENCE [LARGE SCALE GENOMIC DNA]</scope>
    <source>
        <strain evidence="4">ATCC 700808 / DSM 15171 / DSS-3</strain>
    </source>
</reference>
<feature type="transmembrane region" description="Helical" evidence="1">
    <location>
        <begin position="27"/>
        <end position="43"/>
    </location>
</feature>
<keyword evidence="1" id="KW-0812">Transmembrane</keyword>
<feature type="domain" description="DUF1468" evidence="2">
    <location>
        <begin position="30"/>
        <end position="168"/>
    </location>
</feature>
<sequence>MPRPLSLPEPCHMPTERERRFVGPRRAQLIFALFFVVVSILLLSQIGSQTKWVEKSKLFAQPRFWPAVGLGGMAVLGTMHLYLLPWRKVTRYDWWELRKWTQVLEFALWFLAYVLLVPMIGYLPVTLVFVPLLAWRMGYRDRRMLGLSVLFAVAVVVLFKGLLGVKIPGGAIYEYLPGALRSFFILYL</sequence>
<reference evidence="3 4" key="2">
    <citation type="journal article" date="2014" name="Stand. Genomic Sci.">
        <title>An updated genome annotation for the model marine bacterium Ruegeria pomeroyi DSS-3.</title>
        <authorList>
            <person name="Rivers A.R."/>
            <person name="Smith C.B."/>
            <person name="Moran M.A."/>
        </authorList>
    </citation>
    <scope>GENOME REANNOTATION</scope>
    <source>
        <strain evidence="4">ATCC 700808 / DSM 15171 / DSS-3</strain>
    </source>
</reference>
<dbReference type="STRING" id="246200.SPO0770"/>
<dbReference type="EMBL" id="CP000031">
    <property type="protein sequence ID" value="AAV94075.1"/>
    <property type="molecule type" value="Genomic_DNA"/>
</dbReference>
<dbReference type="PaxDb" id="246200-SPO0770"/>
<evidence type="ECO:0000313" key="4">
    <source>
        <dbReference type="Proteomes" id="UP000001023"/>
    </source>
</evidence>
<dbReference type="Pfam" id="PF07331">
    <property type="entry name" value="TctB"/>
    <property type="match status" value="1"/>
</dbReference>
<gene>
    <name evidence="3" type="ordered locus">SPO0770</name>
</gene>
<name>Q5LVD2_RUEPO</name>
<organism evidence="3 4">
    <name type="scientific">Ruegeria pomeroyi (strain ATCC 700808 / DSM 15171 / DSS-3)</name>
    <name type="common">Silicibacter pomeroyi</name>
    <dbReference type="NCBI Taxonomy" id="246200"/>
    <lineage>
        <taxon>Bacteria</taxon>
        <taxon>Pseudomonadati</taxon>
        <taxon>Pseudomonadota</taxon>
        <taxon>Alphaproteobacteria</taxon>
        <taxon>Rhodobacterales</taxon>
        <taxon>Roseobacteraceae</taxon>
        <taxon>Ruegeria</taxon>
    </lineage>
</organism>
<keyword evidence="4" id="KW-1185">Reference proteome</keyword>
<evidence type="ECO:0000313" key="3">
    <source>
        <dbReference type="EMBL" id="AAV94075.1"/>
    </source>
</evidence>
<keyword evidence="1" id="KW-1133">Transmembrane helix</keyword>
<accession>Q5LVD2</accession>
<protein>
    <recommendedName>
        <fullName evidence="2">DUF1468 domain-containing protein</fullName>
    </recommendedName>
</protein>